<dbReference type="AlphaFoldDB" id="A0A0C3ACI6"/>
<name>A0A0C3ACI6_9AGAM</name>
<dbReference type="InParanoid" id="A0A0C3ACI6"/>
<evidence type="ECO:0000256" key="1">
    <source>
        <dbReference type="SAM" id="Coils"/>
    </source>
</evidence>
<accession>A0A0C3ACI6</accession>
<gene>
    <name evidence="3" type="ORF">SCLCIDRAFT_24901</name>
</gene>
<reference evidence="4" key="2">
    <citation type="submission" date="2015-01" db="EMBL/GenBank/DDBJ databases">
        <title>Evolutionary Origins and Diversification of the Mycorrhizal Mutualists.</title>
        <authorList>
            <consortium name="DOE Joint Genome Institute"/>
            <consortium name="Mycorrhizal Genomics Consortium"/>
            <person name="Kohler A."/>
            <person name="Kuo A."/>
            <person name="Nagy L.G."/>
            <person name="Floudas D."/>
            <person name="Copeland A."/>
            <person name="Barry K.W."/>
            <person name="Cichocki N."/>
            <person name="Veneault-Fourrey C."/>
            <person name="LaButti K."/>
            <person name="Lindquist E.A."/>
            <person name="Lipzen A."/>
            <person name="Lundell T."/>
            <person name="Morin E."/>
            <person name="Murat C."/>
            <person name="Riley R."/>
            <person name="Ohm R."/>
            <person name="Sun H."/>
            <person name="Tunlid A."/>
            <person name="Henrissat B."/>
            <person name="Grigoriev I.V."/>
            <person name="Hibbett D.S."/>
            <person name="Martin F."/>
        </authorList>
    </citation>
    <scope>NUCLEOTIDE SEQUENCE [LARGE SCALE GENOMIC DNA]</scope>
    <source>
        <strain evidence="4">Foug A</strain>
    </source>
</reference>
<feature type="region of interest" description="Disordered" evidence="2">
    <location>
        <begin position="92"/>
        <end position="130"/>
    </location>
</feature>
<reference evidence="3 4" key="1">
    <citation type="submission" date="2014-04" db="EMBL/GenBank/DDBJ databases">
        <authorList>
            <consortium name="DOE Joint Genome Institute"/>
            <person name="Kuo A."/>
            <person name="Kohler A."/>
            <person name="Nagy L.G."/>
            <person name="Floudas D."/>
            <person name="Copeland A."/>
            <person name="Barry K.W."/>
            <person name="Cichocki N."/>
            <person name="Veneault-Fourrey C."/>
            <person name="LaButti K."/>
            <person name="Lindquist E.A."/>
            <person name="Lipzen A."/>
            <person name="Lundell T."/>
            <person name="Morin E."/>
            <person name="Murat C."/>
            <person name="Sun H."/>
            <person name="Tunlid A."/>
            <person name="Henrissat B."/>
            <person name="Grigoriev I.V."/>
            <person name="Hibbett D.S."/>
            <person name="Martin F."/>
            <person name="Nordberg H.P."/>
            <person name="Cantor M.N."/>
            <person name="Hua S.X."/>
        </authorList>
    </citation>
    <scope>NUCLEOTIDE SEQUENCE [LARGE SCALE GENOMIC DNA]</scope>
    <source>
        <strain evidence="3 4">Foug A</strain>
    </source>
</reference>
<dbReference type="OrthoDB" id="2686841at2759"/>
<dbReference type="EMBL" id="KN822041">
    <property type="protein sequence ID" value="KIM62607.1"/>
    <property type="molecule type" value="Genomic_DNA"/>
</dbReference>
<evidence type="ECO:0000313" key="3">
    <source>
        <dbReference type="EMBL" id="KIM62607.1"/>
    </source>
</evidence>
<keyword evidence="1" id="KW-0175">Coiled coil</keyword>
<feature type="region of interest" description="Disordered" evidence="2">
    <location>
        <begin position="547"/>
        <end position="582"/>
    </location>
</feature>
<feature type="compositionally biased region" description="Polar residues" evidence="2">
    <location>
        <begin position="200"/>
        <end position="230"/>
    </location>
</feature>
<evidence type="ECO:0000256" key="2">
    <source>
        <dbReference type="SAM" id="MobiDB-lite"/>
    </source>
</evidence>
<protein>
    <submittedName>
        <fullName evidence="3">Uncharacterized protein</fullName>
    </submittedName>
</protein>
<proteinExistence type="predicted"/>
<dbReference type="Proteomes" id="UP000053989">
    <property type="component" value="Unassembled WGS sequence"/>
</dbReference>
<keyword evidence="4" id="KW-1185">Reference proteome</keyword>
<organism evidence="3 4">
    <name type="scientific">Scleroderma citrinum Foug A</name>
    <dbReference type="NCBI Taxonomy" id="1036808"/>
    <lineage>
        <taxon>Eukaryota</taxon>
        <taxon>Fungi</taxon>
        <taxon>Dikarya</taxon>
        <taxon>Basidiomycota</taxon>
        <taxon>Agaricomycotina</taxon>
        <taxon>Agaricomycetes</taxon>
        <taxon>Agaricomycetidae</taxon>
        <taxon>Boletales</taxon>
        <taxon>Sclerodermatineae</taxon>
        <taxon>Sclerodermataceae</taxon>
        <taxon>Scleroderma</taxon>
    </lineage>
</organism>
<evidence type="ECO:0000313" key="4">
    <source>
        <dbReference type="Proteomes" id="UP000053989"/>
    </source>
</evidence>
<feature type="compositionally biased region" description="Basic and acidic residues" evidence="2">
    <location>
        <begin position="565"/>
        <end position="582"/>
    </location>
</feature>
<feature type="region of interest" description="Disordered" evidence="2">
    <location>
        <begin position="189"/>
        <end position="241"/>
    </location>
</feature>
<dbReference type="HOGENOM" id="CLU_021329_0_0_1"/>
<feature type="compositionally biased region" description="Polar residues" evidence="2">
    <location>
        <begin position="94"/>
        <end position="114"/>
    </location>
</feature>
<feature type="region of interest" description="Disordered" evidence="2">
    <location>
        <begin position="1"/>
        <end position="24"/>
    </location>
</feature>
<sequence length="582" mass="64583">MVETWERNKTAHPGQLVAPKPCKSREEVAAERAAKATAIKKKANEQSDKIAGLASMELHIQEESQQAMSQAARPPSSQARGNVLHNVGKCIVKPSSQDTNDSPVNQLDNRSASRNHNEPAQRKVAVPKPKLREEIRSACSALMQEKEDLEETGQQEKHKVAADLDNLQQNKRAKPYKPFGLVQRCSPSTTSHLLREQSPDEISQPLSSTLCQSQTPTDRFSLSRTPSLSAMGSKPPSHTPKPLTCQYTTADITSMPVDDYGGFHDKDEIIEQDMISNADKEFDNKLVIQDHPTGIGNSNATLPQEISPHFQDVFIPTLLAYCSTIPNPWFLQLQDIIPDLWKVVFPRVPYNEQLFGTGTITFRVARQCIYDWRSKFAETVDKVVAAWFDSDEFSDSEGWGAWAEWAVNGSLGFPFIFKYLKSNNKGVGAFHAPLILQTLAFHYTKTANAVQCPQIDSYPHGALTLSTVGVERAISMWAESGCCTEESKAAAGNFSGDQQSKWDHSSASYAQSIEGLSNRSWDEIETSTLEFATRGRRFKATGMNGDARASIVDCDSEDEDTSTSADDKEFEHAADEQTRDWD</sequence>
<feature type="coiled-coil region" evidence="1">
    <location>
        <begin position="132"/>
        <end position="159"/>
    </location>
</feature>